<evidence type="ECO:0000313" key="3">
    <source>
        <dbReference type="Proteomes" id="UP000291084"/>
    </source>
</evidence>
<dbReference type="AlphaFoldDB" id="A0A0S3R336"/>
<evidence type="ECO:0000256" key="1">
    <source>
        <dbReference type="SAM" id="MobiDB-lite"/>
    </source>
</evidence>
<sequence length="131" mass="14771">LVVVCPCFSFFFPNFKSFVETYFAMLHQGPFFIAFSETLCTEKQLQLQLSKTTSSSSSFGSRQSNPSIVANGSVRRRTLTGSQQKRHPQERGFECGRRGQWRLTKLLNQGAHASRGEGLKLSQYAVQRGNE</sequence>
<dbReference type="Proteomes" id="UP000291084">
    <property type="component" value="Chromosome 1"/>
</dbReference>
<feature type="region of interest" description="Disordered" evidence="1">
    <location>
        <begin position="53"/>
        <end position="93"/>
    </location>
</feature>
<dbReference type="EMBL" id="AP015034">
    <property type="protein sequence ID" value="BAT74985.1"/>
    <property type="molecule type" value="Genomic_DNA"/>
</dbReference>
<keyword evidence="3" id="KW-1185">Reference proteome</keyword>
<evidence type="ECO:0000313" key="2">
    <source>
        <dbReference type="EMBL" id="BAT74985.1"/>
    </source>
</evidence>
<feature type="non-terminal residue" evidence="2">
    <location>
        <position position="1"/>
    </location>
</feature>
<name>A0A0S3R336_PHAAN</name>
<reference evidence="2 3" key="1">
    <citation type="journal article" date="2015" name="Sci. Rep.">
        <title>The power of single molecule real-time sequencing technology in the de novo assembly of a eukaryotic genome.</title>
        <authorList>
            <person name="Sakai H."/>
            <person name="Naito K."/>
            <person name="Ogiso-Tanaka E."/>
            <person name="Takahashi Y."/>
            <person name="Iseki K."/>
            <person name="Muto C."/>
            <person name="Satou K."/>
            <person name="Teruya K."/>
            <person name="Shiroma A."/>
            <person name="Shimoji M."/>
            <person name="Hirano T."/>
            <person name="Itoh T."/>
            <person name="Kaga A."/>
            <person name="Tomooka N."/>
        </authorList>
    </citation>
    <scope>NUCLEOTIDE SEQUENCE [LARGE SCALE GENOMIC DNA]</scope>
    <source>
        <strain evidence="3">cv. Shumari</strain>
    </source>
</reference>
<organism evidence="2 3">
    <name type="scientific">Vigna angularis var. angularis</name>
    <dbReference type="NCBI Taxonomy" id="157739"/>
    <lineage>
        <taxon>Eukaryota</taxon>
        <taxon>Viridiplantae</taxon>
        <taxon>Streptophyta</taxon>
        <taxon>Embryophyta</taxon>
        <taxon>Tracheophyta</taxon>
        <taxon>Spermatophyta</taxon>
        <taxon>Magnoliopsida</taxon>
        <taxon>eudicotyledons</taxon>
        <taxon>Gunneridae</taxon>
        <taxon>Pentapetalae</taxon>
        <taxon>rosids</taxon>
        <taxon>fabids</taxon>
        <taxon>Fabales</taxon>
        <taxon>Fabaceae</taxon>
        <taxon>Papilionoideae</taxon>
        <taxon>50 kb inversion clade</taxon>
        <taxon>NPAAA clade</taxon>
        <taxon>indigoferoid/millettioid clade</taxon>
        <taxon>Phaseoleae</taxon>
        <taxon>Vigna</taxon>
    </lineage>
</organism>
<feature type="region of interest" description="Disordered" evidence="1">
    <location>
        <begin position="112"/>
        <end position="131"/>
    </location>
</feature>
<accession>A0A0S3R336</accession>
<protein>
    <submittedName>
        <fullName evidence="2">Uncharacterized protein</fullName>
    </submittedName>
</protein>
<feature type="compositionally biased region" description="Basic residues" evidence="1">
    <location>
        <begin position="74"/>
        <end position="86"/>
    </location>
</feature>
<proteinExistence type="predicted"/>
<gene>
    <name evidence="2" type="primary">Vigan.01G277700</name>
    <name evidence="2" type="ORF">VIGAN_01277700</name>
</gene>
<feature type="compositionally biased region" description="Polar residues" evidence="1">
    <location>
        <begin position="59"/>
        <end position="70"/>
    </location>
</feature>